<evidence type="ECO:0000313" key="2">
    <source>
        <dbReference type="EMBL" id="KAK7022506.1"/>
    </source>
</evidence>
<dbReference type="Gene3D" id="3.40.50.300">
    <property type="entry name" value="P-loop containing nucleotide triphosphate hydrolases"/>
    <property type="match status" value="1"/>
</dbReference>
<dbReference type="GO" id="GO:0007166">
    <property type="term" value="P:cell surface receptor signaling pathway"/>
    <property type="evidence" value="ECO:0007669"/>
    <property type="project" value="InterPro"/>
</dbReference>
<dbReference type="PANTHER" id="PTHR47691:SF3">
    <property type="entry name" value="HTH-TYPE TRANSCRIPTIONAL REGULATOR RV0890C-RELATED"/>
    <property type="match status" value="1"/>
</dbReference>
<feature type="domain" description="Novel STAND NTPase 1" evidence="1">
    <location>
        <begin position="221"/>
        <end position="360"/>
    </location>
</feature>
<dbReference type="Pfam" id="PF20703">
    <property type="entry name" value="nSTAND1"/>
    <property type="match status" value="1"/>
</dbReference>
<protein>
    <submittedName>
        <fullName evidence="2">ATPase-AAA-core domain-containing protein</fullName>
    </submittedName>
</protein>
<name>A0AAW0BBF2_9AGAR</name>
<comment type="caution">
    <text evidence="2">The sequence shown here is derived from an EMBL/GenBank/DDBJ whole genome shotgun (WGS) entry which is preliminary data.</text>
</comment>
<dbReference type="EMBL" id="JAWWNJ010000037">
    <property type="protein sequence ID" value="KAK7022506.1"/>
    <property type="molecule type" value="Genomic_DNA"/>
</dbReference>
<dbReference type="InterPro" id="IPR059179">
    <property type="entry name" value="MLKL-like_MCAfunc"/>
</dbReference>
<dbReference type="Gene3D" id="1.20.930.20">
    <property type="entry name" value="Adaptor protein Cbl, N-terminal domain"/>
    <property type="match status" value="1"/>
</dbReference>
<dbReference type="Gene3D" id="1.25.40.10">
    <property type="entry name" value="Tetratricopeptide repeat domain"/>
    <property type="match status" value="2"/>
</dbReference>
<dbReference type="InterPro" id="IPR011990">
    <property type="entry name" value="TPR-like_helical_dom_sf"/>
</dbReference>
<keyword evidence="3" id="KW-1185">Reference proteome</keyword>
<dbReference type="Proteomes" id="UP001362999">
    <property type="component" value="Unassembled WGS sequence"/>
</dbReference>
<sequence>MISHVTPGLARAAELLSALNDGFSPPFINTLSSTTTALADALQNVKRNQDDCARLVEHIPTLLTAIVDLHMKAEPVGIISAAMLFSLGQFTETLAKIYTYVEAQLGGRTLKHFFRQGDINTLLKTSYAGLEQAKATFKINILTGISGDIVQMQNTLDNMHDELLESIVSVTEVASEKNSSIYHSSKISQTRCVLWKTNQIISGTENFCCSSVSLSILPAKPTIFYGREMEVTNILRLLQLPSPRIAILGAGGMGKTSLARVALHEREVTARYETRIFVSCDATNTGIEIANYVGLQLGLKPGKDIKKLVVQFLDKGPACLLILDNLETPWEPLESRISVEEFLALLSDIKHLALMITMRGAERPNQVPWSRPFLQLLKPLSDEAARQTFIDITDYAFDTKEMVQLLHHTDNMPLAVNLLAHLVDYEGITSVLNRWETEKTSLLSVNTDRTSSLNVSISISLSSPRLLSSPDTQKLLSILSILPEGLSDTQLLQSNLPIPNLMECRATLLRTALAYYDESKRLKTLVPIREYIQHRCPPSLVLIAPLQMYIHSQMHLFNRYDGTDQMRELNRILTANSVNIQSILSYCLNSENSEIQDTIECTISFCHYERSIFHARPALMDTVSSLLFNIKNPKLHVQFITEEFRSSISHPVFQPQHLLDQAITCLKECDDSVLESNFYQSAGYFYNHHQNNIPLSIELYEKSLAAAQICGDTILQSKALHGIALTYWRIGDYVRGQRHASEAHKLARLTGNLYHEAGALCADAMCSQQLGDYNIAVKLFYRARDCLAQCGITGGRSNADVMIDLADLHLSKSEYSEAYQIHTNMVQDAALVIDKDTYGCCLLNIAQIDVIIGTPVHEIQPKINELKRIFMTLQDRRAGEATEMVSADLSLRECNHVHAESVFTTYFHMLFGDSAEHALHAIERLADHERWGIQYFDTTFIWAMIYLSYASGLKNKLALHKALACIGQIYLAQHDLATAHNLFTVALEGFVRMGVHHSRGRCLLYLGNIAEQEGKFGKAAELWTGARPLFEKCIQSRDVEKIDAKLANLVEEQVVITESYIYYSNSVPVEKSQSRLAVSLT</sequence>
<evidence type="ECO:0000259" key="1">
    <source>
        <dbReference type="Pfam" id="PF20703"/>
    </source>
</evidence>
<dbReference type="InterPro" id="IPR036537">
    <property type="entry name" value="Adaptor_Cbl_N_dom_sf"/>
</dbReference>
<dbReference type="SUPFAM" id="SSF48452">
    <property type="entry name" value="TPR-like"/>
    <property type="match status" value="2"/>
</dbReference>
<dbReference type="AlphaFoldDB" id="A0AAW0BBF2"/>
<reference evidence="2 3" key="1">
    <citation type="journal article" date="2024" name="J Genomics">
        <title>Draft genome sequencing and assembly of Favolaschia claudopus CIRM-BRFM 2984 isolated from oak limbs.</title>
        <authorList>
            <person name="Navarro D."/>
            <person name="Drula E."/>
            <person name="Chaduli D."/>
            <person name="Cazenave R."/>
            <person name="Ahrendt S."/>
            <person name="Wang J."/>
            <person name="Lipzen A."/>
            <person name="Daum C."/>
            <person name="Barry K."/>
            <person name="Grigoriev I.V."/>
            <person name="Favel A."/>
            <person name="Rosso M.N."/>
            <person name="Martin F."/>
        </authorList>
    </citation>
    <scope>NUCLEOTIDE SEQUENCE [LARGE SCALE GENOMIC DNA]</scope>
    <source>
        <strain evidence="2 3">CIRM-BRFM 2984</strain>
    </source>
</reference>
<evidence type="ECO:0000313" key="3">
    <source>
        <dbReference type="Proteomes" id="UP001362999"/>
    </source>
</evidence>
<proteinExistence type="predicted"/>
<dbReference type="PANTHER" id="PTHR47691">
    <property type="entry name" value="REGULATOR-RELATED"/>
    <property type="match status" value="1"/>
</dbReference>
<gene>
    <name evidence="2" type="ORF">R3P38DRAFT_2533064</name>
</gene>
<dbReference type="SUPFAM" id="SSF52540">
    <property type="entry name" value="P-loop containing nucleoside triphosphate hydrolases"/>
    <property type="match status" value="1"/>
</dbReference>
<accession>A0AAW0BBF2</accession>
<organism evidence="2 3">
    <name type="scientific">Favolaschia claudopus</name>
    <dbReference type="NCBI Taxonomy" id="2862362"/>
    <lineage>
        <taxon>Eukaryota</taxon>
        <taxon>Fungi</taxon>
        <taxon>Dikarya</taxon>
        <taxon>Basidiomycota</taxon>
        <taxon>Agaricomycotina</taxon>
        <taxon>Agaricomycetes</taxon>
        <taxon>Agaricomycetidae</taxon>
        <taxon>Agaricales</taxon>
        <taxon>Marasmiineae</taxon>
        <taxon>Mycenaceae</taxon>
        <taxon>Favolaschia</taxon>
    </lineage>
</organism>
<dbReference type="CDD" id="cd21037">
    <property type="entry name" value="MLKL_NTD"/>
    <property type="match status" value="1"/>
</dbReference>
<dbReference type="InterPro" id="IPR049052">
    <property type="entry name" value="nSTAND1"/>
</dbReference>
<dbReference type="PRINTS" id="PR00364">
    <property type="entry name" value="DISEASERSIST"/>
</dbReference>
<dbReference type="InterPro" id="IPR027417">
    <property type="entry name" value="P-loop_NTPase"/>
</dbReference>